<evidence type="ECO:0000259" key="2">
    <source>
        <dbReference type="Pfam" id="PF13966"/>
    </source>
</evidence>
<reference evidence="3 4" key="1">
    <citation type="journal article" date="2020" name="bioRxiv">
        <title>Sequence and annotation of 42 cannabis genomes reveals extensive copy number variation in cannabinoid synthesis and pathogen resistance genes.</title>
        <authorList>
            <person name="Mckernan K.J."/>
            <person name="Helbert Y."/>
            <person name="Kane L.T."/>
            <person name="Ebling H."/>
            <person name="Zhang L."/>
            <person name="Liu B."/>
            <person name="Eaton Z."/>
            <person name="Mclaughlin S."/>
            <person name="Kingan S."/>
            <person name="Baybayan P."/>
            <person name="Concepcion G."/>
            <person name="Jordan M."/>
            <person name="Riva A."/>
            <person name="Barbazuk W."/>
            <person name="Harkins T."/>
        </authorList>
    </citation>
    <scope>NUCLEOTIDE SEQUENCE [LARGE SCALE GENOMIC DNA]</scope>
    <source>
        <strain evidence="4">cv. Jamaican Lion 4</strain>
        <tissue evidence="3">Leaf</tissue>
    </source>
</reference>
<feature type="compositionally biased region" description="Basic and acidic residues" evidence="1">
    <location>
        <begin position="61"/>
        <end position="80"/>
    </location>
</feature>
<evidence type="ECO:0000313" key="4">
    <source>
        <dbReference type="Proteomes" id="UP000525078"/>
    </source>
</evidence>
<dbReference type="Proteomes" id="UP000525078">
    <property type="component" value="Unassembled WGS sequence"/>
</dbReference>
<evidence type="ECO:0000256" key="1">
    <source>
        <dbReference type="SAM" id="MobiDB-lite"/>
    </source>
</evidence>
<gene>
    <name evidence="3" type="ORF">F8388_014895</name>
</gene>
<accession>A0A7J6F650</accession>
<dbReference type="InterPro" id="IPR026960">
    <property type="entry name" value="RVT-Znf"/>
</dbReference>
<feature type="region of interest" description="Disordered" evidence="1">
    <location>
        <begin position="58"/>
        <end position="80"/>
    </location>
</feature>
<comment type="caution">
    <text evidence="3">The sequence shown here is derived from an EMBL/GenBank/DDBJ whole genome shotgun (WGS) entry which is preliminary data.</text>
</comment>
<dbReference type="AlphaFoldDB" id="A0A7J6F650"/>
<organism evidence="3 4">
    <name type="scientific">Cannabis sativa</name>
    <name type="common">Hemp</name>
    <name type="synonym">Marijuana</name>
    <dbReference type="NCBI Taxonomy" id="3483"/>
    <lineage>
        <taxon>Eukaryota</taxon>
        <taxon>Viridiplantae</taxon>
        <taxon>Streptophyta</taxon>
        <taxon>Embryophyta</taxon>
        <taxon>Tracheophyta</taxon>
        <taxon>Spermatophyta</taxon>
        <taxon>Magnoliopsida</taxon>
        <taxon>eudicotyledons</taxon>
        <taxon>Gunneridae</taxon>
        <taxon>Pentapetalae</taxon>
        <taxon>rosids</taxon>
        <taxon>fabids</taxon>
        <taxon>Rosales</taxon>
        <taxon>Cannabaceae</taxon>
        <taxon>Cannabis</taxon>
    </lineage>
</organism>
<proteinExistence type="predicted"/>
<dbReference type="Pfam" id="PF13966">
    <property type="entry name" value="zf-RVT"/>
    <property type="match status" value="1"/>
</dbReference>
<sequence>MNNASSSSAPVDTSESLESLILLPSVSSKYSTHHPQYHGFNGVREGIPAMTHFLLAVSESKPTESNKNRNLKEREGFKRNEIRIRKKERKKNNKEKEGVRYGVLNEKKKSQKIRKEPEETRDISSKRLKETKEERGEFRIMARFGLKLSNMWLDSLIIPCISDEWNSELIHISSTSEIKDVVWHMTPLKAPKTDGMPEASNCCRISTLIRDDGEWNMELAHFWFVPSVASSLCLISHLPVVGESDKLNWKDDVDGCFSPKAAYSSIIKSCLSDYDPAWKRLWLLKIPDHMKLFLWKLCQDGLPFGNRLSRIFGNVESCTICVENIDSFANLFYLCPLARALWFFSP</sequence>
<evidence type="ECO:0000313" key="3">
    <source>
        <dbReference type="EMBL" id="KAF4366177.1"/>
    </source>
</evidence>
<protein>
    <recommendedName>
        <fullName evidence="2">Reverse transcriptase zinc-binding domain-containing protein</fullName>
    </recommendedName>
</protein>
<feature type="domain" description="Reverse transcriptase zinc-binding" evidence="2">
    <location>
        <begin position="257"/>
        <end position="342"/>
    </location>
</feature>
<name>A0A7J6F650_CANSA</name>
<dbReference type="EMBL" id="JAATIP010000153">
    <property type="protein sequence ID" value="KAF4366177.1"/>
    <property type="molecule type" value="Genomic_DNA"/>
</dbReference>